<dbReference type="EMBL" id="FZNY01000001">
    <property type="protein sequence ID" value="SNR46070.1"/>
    <property type="molecule type" value="Genomic_DNA"/>
</dbReference>
<protein>
    <recommendedName>
        <fullName evidence="3">Outer membrane lipoprotein-sorting protein</fullName>
    </recommendedName>
</protein>
<dbReference type="RefSeq" id="WP_089370382.1">
    <property type="nucleotide sequence ID" value="NZ_BMEP01000003.1"/>
</dbReference>
<sequence>MKKIAFLLVFSILASCGGTKKTTSNVTTEDIATARLIENHYGNSFDFTTLVARTRVRYQDKKSRQTVTVNIRMEKDKKIWMSASILGITGAKALITPEKISFYEKINRRYFEGDFSFLSQYFGVKMDFEQLQRLLIGQTVYNLRDGNYQVDQVEGLYKITPKKQLDILNLFFFMEPQDFLIKKQQVTQPQDNLSLDVNYITHQQVKGKLFPKNIAIEVLENTDQTNIDIEYRSVETDVSVRFPFSIPSGYKKIALDEF</sequence>
<name>A0A238WHP9_9FLAO</name>
<reference evidence="1 2" key="1">
    <citation type="submission" date="2017-06" db="EMBL/GenBank/DDBJ databases">
        <authorList>
            <person name="Kim H.J."/>
            <person name="Triplett B.A."/>
        </authorList>
    </citation>
    <scope>NUCLEOTIDE SEQUENCE [LARGE SCALE GENOMIC DNA]</scope>
    <source>
        <strain evidence="1 2">DSM 25597</strain>
    </source>
</reference>
<evidence type="ECO:0000313" key="2">
    <source>
        <dbReference type="Proteomes" id="UP000198379"/>
    </source>
</evidence>
<dbReference type="PROSITE" id="PS51257">
    <property type="entry name" value="PROKAR_LIPOPROTEIN"/>
    <property type="match status" value="1"/>
</dbReference>
<dbReference type="Proteomes" id="UP000198379">
    <property type="component" value="Unassembled WGS sequence"/>
</dbReference>
<gene>
    <name evidence="1" type="ORF">SAMN06265376_1011090</name>
</gene>
<evidence type="ECO:0000313" key="1">
    <source>
        <dbReference type="EMBL" id="SNR46070.1"/>
    </source>
</evidence>
<dbReference type="OrthoDB" id="849114at2"/>
<dbReference type="InterPro" id="IPR025634">
    <property type="entry name" value="DUF4292"/>
</dbReference>
<dbReference type="AlphaFoldDB" id="A0A238WHP9"/>
<dbReference type="Pfam" id="PF14125">
    <property type="entry name" value="DUF4292"/>
    <property type="match status" value="1"/>
</dbReference>
<dbReference type="Gene3D" id="2.50.20.10">
    <property type="entry name" value="Lipoprotein localisation LolA/LolB/LppX"/>
    <property type="match status" value="1"/>
</dbReference>
<evidence type="ECO:0008006" key="3">
    <source>
        <dbReference type="Google" id="ProtNLM"/>
    </source>
</evidence>
<accession>A0A238WHP9</accession>
<keyword evidence="2" id="KW-1185">Reference proteome</keyword>
<organism evidence="1 2">
    <name type="scientific">Dokdonia pacifica</name>
    <dbReference type="NCBI Taxonomy" id="1627892"/>
    <lineage>
        <taxon>Bacteria</taxon>
        <taxon>Pseudomonadati</taxon>
        <taxon>Bacteroidota</taxon>
        <taxon>Flavobacteriia</taxon>
        <taxon>Flavobacteriales</taxon>
        <taxon>Flavobacteriaceae</taxon>
        <taxon>Dokdonia</taxon>
    </lineage>
</organism>
<proteinExistence type="predicted"/>